<feature type="transmembrane region" description="Helical" evidence="1">
    <location>
        <begin position="233"/>
        <end position="253"/>
    </location>
</feature>
<protein>
    <recommendedName>
        <fullName evidence="2">Nucleoside transporter/FeoB GTPase Gate domain-containing protein</fullName>
    </recommendedName>
</protein>
<dbReference type="OrthoDB" id="9805623at2"/>
<dbReference type="AlphaFoldDB" id="A0A4U1BSB8"/>
<evidence type="ECO:0000313" key="4">
    <source>
        <dbReference type="Proteomes" id="UP000305675"/>
    </source>
</evidence>
<accession>A0A4U1BSB8</accession>
<dbReference type="RefSeq" id="WP_136862138.1">
    <property type="nucleotide sequence ID" value="NZ_SWCJ01000002.1"/>
</dbReference>
<sequence>MINRLWLLLLVLGAISAGYQALYLEHWQVFNEMAQSLFAMAKLSVEIAIGLLGVLALWMGIMNIAEKAGLLDSLAKRLTPVFQTLMPDVPAGHPALASVTMNLTANALGMDNAATPMGLKAMQDLQSLNPNKETATDAQILFLVLNTSSVTLLPITVFVYRAQQGAANPTDVFIPILLATLASTLVGLLCVAYAQKINLLRRQTLPLFAGLFALLLAFIGYLSTLTASGLEQFSTLSSGLVICGLLLGFALYGTKQGTNVYDDFIEGAKGGVKVVVTLIPYLLAMLVAIGWLRASGALEVLLDGVRTLCVWLGWDARFVEALPTALMKPLSGSGARAMMVETMNTYGADSFAGRLASMIQGSTETTFYVLAVYFGSVGIRNGRHAIVCGLAADAAGITAAIAAAYYFFG</sequence>
<dbReference type="InterPro" id="IPR011642">
    <property type="entry name" value="Gate_dom"/>
</dbReference>
<feature type="transmembrane region" description="Helical" evidence="1">
    <location>
        <begin position="351"/>
        <end position="374"/>
    </location>
</feature>
<feature type="transmembrane region" description="Helical" evidence="1">
    <location>
        <begin position="172"/>
        <end position="193"/>
    </location>
</feature>
<comment type="caution">
    <text evidence="3">The sequence shown here is derived from an EMBL/GenBank/DDBJ whole genome shotgun (WGS) entry which is preliminary data.</text>
</comment>
<keyword evidence="1" id="KW-1133">Transmembrane helix</keyword>
<dbReference type="Proteomes" id="UP000305675">
    <property type="component" value="Unassembled WGS sequence"/>
</dbReference>
<name>A0A4U1BSB8_9GAMM</name>
<keyword evidence="4" id="KW-1185">Reference proteome</keyword>
<dbReference type="EMBL" id="SWCJ01000002">
    <property type="protein sequence ID" value="TKB57493.1"/>
    <property type="molecule type" value="Genomic_DNA"/>
</dbReference>
<dbReference type="PIRSF" id="PIRSF036542">
    <property type="entry name" value="SpmA_SpmB"/>
    <property type="match status" value="1"/>
</dbReference>
<feature type="transmembrane region" description="Helical" evidence="1">
    <location>
        <begin position="386"/>
        <end position="408"/>
    </location>
</feature>
<feature type="domain" description="Nucleoside transporter/FeoB GTPase Gate" evidence="2">
    <location>
        <begin position="49"/>
        <end position="157"/>
    </location>
</feature>
<evidence type="ECO:0000313" key="3">
    <source>
        <dbReference type="EMBL" id="TKB57493.1"/>
    </source>
</evidence>
<gene>
    <name evidence="3" type="ORF">FCL42_04255</name>
</gene>
<dbReference type="Pfam" id="PF07670">
    <property type="entry name" value="Gate"/>
    <property type="match status" value="2"/>
</dbReference>
<dbReference type="GO" id="GO:0005886">
    <property type="term" value="C:plasma membrane"/>
    <property type="evidence" value="ECO:0007669"/>
    <property type="project" value="TreeGrafter"/>
</dbReference>
<evidence type="ECO:0000259" key="2">
    <source>
        <dbReference type="Pfam" id="PF07670"/>
    </source>
</evidence>
<dbReference type="InterPro" id="IPR052549">
    <property type="entry name" value="SpmB"/>
</dbReference>
<reference evidence="3 4" key="1">
    <citation type="submission" date="2019-04" db="EMBL/GenBank/DDBJ databases">
        <authorList>
            <person name="Hwang J.C."/>
        </authorList>
    </citation>
    <scope>NUCLEOTIDE SEQUENCE [LARGE SCALE GENOMIC DNA]</scope>
    <source>
        <strain evidence="3 4">IMCC35002</strain>
    </source>
</reference>
<feature type="domain" description="Nucleoside transporter/FeoB GTPase Gate" evidence="2">
    <location>
        <begin position="276"/>
        <end position="379"/>
    </location>
</feature>
<keyword evidence="1" id="KW-0472">Membrane</keyword>
<feature type="transmembrane region" description="Helical" evidence="1">
    <location>
        <begin position="140"/>
        <end position="160"/>
    </location>
</feature>
<feature type="transmembrane region" description="Helical" evidence="1">
    <location>
        <begin position="274"/>
        <end position="292"/>
    </location>
</feature>
<feature type="transmembrane region" description="Helical" evidence="1">
    <location>
        <begin position="205"/>
        <end position="227"/>
    </location>
</feature>
<dbReference type="InterPro" id="IPR011415">
    <property type="entry name" value="SpmA_SpmB"/>
</dbReference>
<evidence type="ECO:0000256" key="1">
    <source>
        <dbReference type="SAM" id="Phobius"/>
    </source>
</evidence>
<keyword evidence="1" id="KW-0812">Transmembrane</keyword>
<feature type="transmembrane region" description="Helical" evidence="1">
    <location>
        <begin position="36"/>
        <end position="58"/>
    </location>
</feature>
<dbReference type="PANTHER" id="PTHR35793:SF2">
    <property type="entry name" value="INNER MEMBRANE PROTEIN YJIG"/>
    <property type="match status" value="1"/>
</dbReference>
<proteinExistence type="predicted"/>
<organism evidence="3 4">
    <name type="scientific">Ferrimonas aestuarii</name>
    <dbReference type="NCBI Taxonomy" id="2569539"/>
    <lineage>
        <taxon>Bacteria</taxon>
        <taxon>Pseudomonadati</taxon>
        <taxon>Pseudomonadota</taxon>
        <taxon>Gammaproteobacteria</taxon>
        <taxon>Alteromonadales</taxon>
        <taxon>Ferrimonadaceae</taxon>
        <taxon>Ferrimonas</taxon>
    </lineage>
</organism>
<dbReference type="PANTHER" id="PTHR35793">
    <property type="entry name" value="INNER MEMBRANE PROTEIN YJIG"/>
    <property type="match status" value="1"/>
</dbReference>